<dbReference type="EMBL" id="JANTEZ010000002">
    <property type="protein sequence ID" value="MCS5713716.1"/>
    <property type="molecule type" value="Genomic_DNA"/>
</dbReference>
<sequence length="298" mass="32897">MSTAVSCVIPTHQRPEFLEEALRSVLTQTTPVSEIVVVSDVEDAPTADLCERVGAGSSVPVRFVRNVDGRGASSSRNLGAAHAREELIAFLDDDDKWTPEYLESATAEFDQHRPDAVVTWIEMFRGSQTAPGLRIKPGLPAKAAAAENPGVTGSNILVSRRAFDRVGGFDEQLMVKNDGDFFFRFLLCGLSYAVCQEANVLQRKHESGQLTGRTLSRAAGLEAYLDKHRSNLTLADRRFIRLSASRIRYHAARSPIAKLRYLLLGLVNSSPKTMLSSVRQRSTKDFWIVKGFDDNDQA</sequence>
<dbReference type="CDD" id="cd00761">
    <property type="entry name" value="Glyco_tranf_GTA_type"/>
    <property type="match status" value="1"/>
</dbReference>
<dbReference type="Gene3D" id="3.90.550.10">
    <property type="entry name" value="Spore Coat Polysaccharide Biosynthesis Protein SpsA, Chain A"/>
    <property type="match status" value="1"/>
</dbReference>
<evidence type="ECO:0000313" key="3">
    <source>
        <dbReference type="Proteomes" id="UP001165580"/>
    </source>
</evidence>
<proteinExistence type="predicted"/>
<dbReference type="PANTHER" id="PTHR43685:SF2">
    <property type="entry name" value="GLYCOSYLTRANSFERASE 2-LIKE DOMAIN-CONTAINING PROTEIN"/>
    <property type="match status" value="1"/>
</dbReference>
<protein>
    <submittedName>
        <fullName evidence="2">Glycosyltransferase</fullName>
    </submittedName>
</protein>
<dbReference type="SUPFAM" id="SSF53448">
    <property type="entry name" value="Nucleotide-diphospho-sugar transferases"/>
    <property type="match status" value="1"/>
</dbReference>
<accession>A0ABT2GFX9</accession>
<dbReference type="RefSeq" id="WP_259485263.1">
    <property type="nucleotide sequence ID" value="NZ_JANTEZ010000002.1"/>
</dbReference>
<evidence type="ECO:0000259" key="1">
    <source>
        <dbReference type="Pfam" id="PF00535"/>
    </source>
</evidence>
<organism evidence="2 3">
    <name type="scientific">Herbiconiux gentiana</name>
    <dbReference type="NCBI Taxonomy" id="2970912"/>
    <lineage>
        <taxon>Bacteria</taxon>
        <taxon>Bacillati</taxon>
        <taxon>Actinomycetota</taxon>
        <taxon>Actinomycetes</taxon>
        <taxon>Micrococcales</taxon>
        <taxon>Microbacteriaceae</taxon>
        <taxon>Herbiconiux</taxon>
    </lineage>
</organism>
<keyword evidence="3" id="KW-1185">Reference proteome</keyword>
<comment type="caution">
    <text evidence="2">The sequence shown here is derived from an EMBL/GenBank/DDBJ whole genome shotgun (WGS) entry which is preliminary data.</text>
</comment>
<feature type="domain" description="Glycosyltransferase 2-like" evidence="1">
    <location>
        <begin position="6"/>
        <end position="165"/>
    </location>
</feature>
<dbReference type="Pfam" id="PF00535">
    <property type="entry name" value="Glycos_transf_2"/>
    <property type="match status" value="1"/>
</dbReference>
<name>A0ABT2GFX9_9MICO</name>
<dbReference type="PANTHER" id="PTHR43685">
    <property type="entry name" value="GLYCOSYLTRANSFERASE"/>
    <property type="match status" value="1"/>
</dbReference>
<dbReference type="InterPro" id="IPR050834">
    <property type="entry name" value="Glycosyltransf_2"/>
</dbReference>
<evidence type="ECO:0000313" key="2">
    <source>
        <dbReference type="EMBL" id="MCS5713716.1"/>
    </source>
</evidence>
<reference evidence="2" key="1">
    <citation type="submission" date="2022-08" db="EMBL/GenBank/DDBJ databases">
        <authorList>
            <person name="Deng Y."/>
            <person name="Han X.-F."/>
            <person name="Zhang Y.-Q."/>
        </authorList>
    </citation>
    <scope>NUCLEOTIDE SEQUENCE</scope>
    <source>
        <strain evidence="2">CPCC 205716</strain>
    </source>
</reference>
<dbReference type="Proteomes" id="UP001165580">
    <property type="component" value="Unassembled WGS sequence"/>
</dbReference>
<dbReference type="InterPro" id="IPR001173">
    <property type="entry name" value="Glyco_trans_2-like"/>
</dbReference>
<dbReference type="InterPro" id="IPR029044">
    <property type="entry name" value="Nucleotide-diphossugar_trans"/>
</dbReference>
<gene>
    <name evidence="2" type="ORF">NVV95_04020</name>
</gene>